<sequence>MALQLADRSIKIPKGVVEDVLVKDDLFYVLMDFFVLDTQPTPIVDNQILMILDCLLLVTSNALINCRNRVMQISFGNMKAELIIFDISRQPPDLDNINEVKLIDSLTHNTFLQSHYDDSLEACLTHFGCNVDFDKSIEEINTLVDSTHLMKWQSRQPKVEPVVVSPSLPKLPSIVEPTQLDLKPLSDTLKYAYLGPSKPWPVIIAFDLSDDQEFKLLNVLKEIKKL</sequence>
<keyword evidence="2" id="KW-1185">Reference proteome</keyword>
<dbReference type="EMBL" id="JBJUIK010000006">
    <property type="protein sequence ID" value="KAL3524792.1"/>
    <property type="molecule type" value="Genomic_DNA"/>
</dbReference>
<dbReference type="AlphaFoldDB" id="A0ABD3A2W7"/>
<comment type="caution">
    <text evidence="1">The sequence shown here is derived from an EMBL/GenBank/DDBJ whole genome shotgun (WGS) entry which is preliminary data.</text>
</comment>
<organism evidence="1 2">
    <name type="scientific">Cinchona calisaya</name>
    <dbReference type="NCBI Taxonomy" id="153742"/>
    <lineage>
        <taxon>Eukaryota</taxon>
        <taxon>Viridiplantae</taxon>
        <taxon>Streptophyta</taxon>
        <taxon>Embryophyta</taxon>
        <taxon>Tracheophyta</taxon>
        <taxon>Spermatophyta</taxon>
        <taxon>Magnoliopsida</taxon>
        <taxon>eudicotyledons</taxon>
        <taxon>Gunneridae</taxon>
        <taxon>Pentapetalae</taxon>
        <taxon>asterids</taxon>
        <taxon>lamiids</taxon>
        <taxon>Gentianales</taxon>
        <taxon>Rubiaceae</taxon>
        <taxon>Cinchonoideae</taxon>
        <taxon>Cinchoneae</taxon>
        <taxon>Cinchona</taxon>
    </lineage>
</organism>
<dbReference type="PANTHER" id="PTHR33067:SF32">
    <property type="entry name" value="ASPARTIC PEPTIDASE DDI1-TYPE DOMAIN-CONTAINING PROTEIN"/>
    <property type="match status" value="1"/>
</dbReference>
<accession>A0ABD3A2W7</accession>
<evidence type="ECO:0000313" key="2">
    <source>
        <dbReference type="Proteomes" id="UP001630127"/>
    </source>
</evidence>
<reference evidence="1 2" key="1">
    <citation type="submission" date="2024-11" db="EMBL/GenBank/DDBJ databases">
        <title>A near-complete genome assembly of Cinchona calisaya.</title>
        <authorList>
            <person name="Lian D.C."/>
            <person name="Zhao X.W."/>
            <person name="Wei L."/>
        </authorList>
    </citation>
    <scope>NUCLEOTIDE SEQUENCE [LARGE SCALE GENOMIC DNA]</scope>
    <source>
        <tissue evidence="1">Nenye</tissue>
    </source>
</reference>
<dbReference type="Proteomes" id="UP001630127">
    <property type="component" value="Unassembled WGS sequence"/>
</dbReference>
<gene>
    <name evidence="1" type="ORF">ACH5RR_013164</name>
</gene>
<dbReference type="PANTHER" id="PTHR33067">
    <property type="entry name" value="RNA-DIRECTED DNA POLYMERASE-RELATED"/>
    <property type="match status" value="1"/>
</dbReference>
<proteinExistence type="predicted"/>
<evidence type="ECO:0000313" key="1">
    <source>
        <dbReference type="EMBL" id="KAL3524792.1"/>
    </source>
</evidence>
<protein>
    <submittedName>
        <fullName evidence="1">Uncharacterized protein</fullName>
    </submittedName>
</protein>
<name>A0ABD3A2W7_9GENT</name>